<feature type="compositionally biased region" description="Low complexity" evidence="1">
    <location>
        <begin position="4456"/>
        <end position="4471"/>
    </location>
</feature>
<feature type="region of interest" description="Disordered" evidence="1">
    <location>
        <begin position="3637"/>
        <end position="3684"/>
    </location>
</feature>
<feature type="compositionally biased region" description="Basic and acidic residues" evidence="1">
    <location>
        <begin position="887"/>
        <end position="903"/>
    </location>
</feature>
<feature type="compositionally biased region" description="Basic and acidic residues" evidence="1">
    <location>
        <begin position="3649"/>
        <end position="3659"/>
    </location>
</feature>
<feature type="compositionally biased region" description="Basic and acidic residues" evidence="1">
    <location>
        <begin position="3851"/>
        <end position="3886"/>
    </location>
</feature>
<feature type="region of interest" description="Disordered" evidence="1">
    <location>
        <begin position="1829"/>
        <end position="1957"/>
    </location>
</feature>
<feature type="region of interest" description="Disordered" evidence="1">
    <location>
        <begin position="823"/>
        <end position="903"/>
    </location>
</feature>
<feature type="compositionally biased region" description="Basic and acidic residues" evidence="1">
    <location>
        <begin position="1374"/>
        <end position="1389"/>
    </location>
</feature>
<evidence type="ECO:0000313" key="3">
    <source>
        <dbReference type="EMBL" id="VUZ98619.1"/>
    </source>
</evidence>
<dbReference type="EMBL" id="LT635625">
    <property type="protein sequence ID" value="VUZ98619.1"/>
    <property type="molecule type" value="Genomic_DNA"/>
</dbReference>
<feature type="region of interest" description="Disordered" evidence="1">
    <location>
        <begin position="1"/>
        <end position="20"/>
    </location>
</feature>
<gene>
    <name evidence="3" type="ORF">PVP01_1409400</name>
</gene>
<evidence type="ECO:0000313" key="4">
    <source>
        <dbReference type="Proteomes" id="UP000220605"/>
    </source>
</evidence>
<feature type="compositionally biased region" description="Basic and acidic residues" evidence="1">
    <location>
        <begin position="4859"/>
        <end position="4868"/>
    </location>
</feature>
<feature type="region of interest" description="Disordered" evidence="1">
    <location>
        <begin position="3841"/>
        <end position="3909"/>
    </location>
</feature>
<feature type="region of interest" description="Disordered" evidence="1">
    <location>
        <begin position="5297"/>
        <end position="5320"/>
    </location>
</feature>
<evidence type="ECO:0000256" key="1">
    <source>
        <dbReference type="SAM" id="MobiDB-lite"/>
    </source>
</evidence>
<feature type="compositionally biased region" description="Acidic residues" evidence="1">
    <location>
        <begin position="1441"/>
        <end position="1458"/>
    </location>
</feature>
<feature type="compositionally biased region" description="Polar residues" evidence="1">
    <location>
        <begin position="2483"/>
        <end position="2494"/>
    </location>
</feature>
<feature type="region of interest" description="Disordered" evidence="1">
    <location>
        <begin position="2470"/>
        <end position="2494"/>
    </location>
</feature>
<keyword evidence="2" id="KW-1133">Transmembrane helix</keyword>
<dbReference type="VEuPathDB" id="PlasmoDB:PVPAM_140016900"/>
<feature type="compositionally biased region" description="Basic and acidic residues" evidence="1">
    <location>
        <begin position="3667"/>
        <end position="3677"/>
    </location>
</feature>
<feature type="transmembrane region" description="Helical" evidence="2">
    <location>
        <begin position="2620"/>
        <end position="2640"/>
    </location>
</feature>
<feature type="region of interest" description="Disordered" evidence="1">
    <location>
        <begin position="4212"/>
        <end position="4240"/>
    </location>
</feature>
<feature type="compositionally biased region" description="Low complexity" evidence="1">
    <location>
        <begin position="4212"/>
        <end position="4232"/>
    </location>
</feature>
<feature type="region of interest" description="Disordered" evidence="1">
    <location>
        <begin position="356"/>
        <end position="394"/>
    </location>
</feature>
<feature type="compositionally biased region" description="Polar residues" evidence="1">
    <location>
        <begin position="1346"/>
        <end position="1357"/>
    </location>
</feature>
<reference evidence="4" key="1">
    <citation type="submission" date="2016-07" db="EMBL/GenBank/DDBJ databases">
        <authorList>
            <consortium name="Pathogen Informatics"/>
        </authorList>
    </citation>
    <scope>NUCLEOTIDE SEQUENCE [LARGE SCALE GENOMIC DNA]</scope>
</reference>
<feature type="compositionally biased region" description="Low complexity" evidence="1">
    <location>
        <begin position="2698"/>
        <end position="2715"/>
    </location>
</feature>
<feature type="region of interest" description="Disordered" evidence="1">
    <location>
        <begin position="1790"/>
        <end position="1816"/>
    </location>
</feature>
<feature type="region of interest" description="Disordered" evidence="1">
    <location>
        <begin position="2669"/>
        <end position="2729"/>
    </location>
</feature>
<feature type="region of interest" description="Disordered" evidence="1">
    <location>
        <begin position="3948"/>
        <end position="4033"/>
    </location>
</feature>
<feature type="region of interest" description="Disordered" evidence="1">
    <location>
        <begin position="1346"/>
        <end position="1475"/>
    </location>
</feature>
<feature type="region of interest" description="Disordered" evidence="1">
    <location>
        <begin position="4447"/>
        <end position="4477"/>
    </location>
</feature>
<protein>
    <submittedName>
        <fullName evidence="3">Uncharacterized protein</fullName>
    </submittedName>
</protein>
<feature type="transmembrane region" description="Helical" evidence="2">
    <location>
        <begin position="2581"/>
        <end position="2600"/>
    </location>
</feature>
<keyword evidence="2" id="KW-0812">Transmembrane</keyword>
<evidence type="ECO:0000256" key="2">
    <source>
        <dbReference type="SAM" id="Phobius"/>
    </source>
</evidence>
<feature type="compositionally biased region" description="Basic and acidic residues" evidence="1">
    <location>
        <begin position="854"/>
        <end position="866"/>
    </location>
</feature>
<feature type="compositionally biased region" description="Basic and acidic residues" evidence="1">
    <location>
        <begin position="1802"/>
        <end position="1816"/>
    </location>
</feature>
<organism evidence="3 4">
    <name type="scientific">Plasmodium vivax</name>
    <name type="common">malaria parasite P. vivax</name>
    <dbReference type="NCBI Taxonomy" id="5855"/>
    <lineage>
        <taxon>Eukaryota</taxon>
        <taxon>Sar</taxon>
        <taxon>Alveolata</taxon>
        <taxon>Apicomplexa</taxon>
        <taxon>Aconoidasida</taxon>
        <taxon>Haemosporida</taxon>
        <taxon>Plasmodiidae</taxon>
        <taxon>Plasmodium</taxon>
        <taxon>Plasmodium (Plasmodium)</taxon>
    </lineage>
</organism>
<dbReference type="OrthoDB" id="378159at2759"/>
<feature type="region of interest" description="Disordered" evidence="1">
    <location>
        <begin position="4797"/>
        <end position="4888"/>
    </location>
</feature>
<feature type="compositionally biased region" description="Basic and acidic residues" evidence="1">
    <location>
        <begin position="1874"/>
        <end position="1886"/>
    </location>
</feature>
<feature type="compositionally biased region" description="Basic and acidic residues" evidence="1">
    <location>
        <begin position="3984"/>
        <end position="4006"/>
    </location>
</feature>
<feature type="compositionally biased region" description="Basic residues" evidence="1">
    <location>
        <begin position="867"/>
        <end position="886"/>
    </location>
</feature>
<dbReference type="VEuPathDB" id="PlasmoDB:PVP01_1409400"/>
<accession>A0A565A2G9</accession>
<dbReference type="Proteomes" id="UP000220605">
    <property type="component" value="Chromosome 14"/>
</dbReference>
<feature type="compositionally biased region" description="Low complexity" evidence="1">
    <location>
        <begin position="1358"/>
        <end position="1373"/>
    </location>
</feature>
<dbReference type="VEuPathDB" id="PlasmoDB:PVX_122250"/>
<feature type="compositionally biased region" description="Basic residues" evidence="1">
    <location>
        <begin position="1790"/>
        <end position="1801"/>
    </location>
</feature>
<feature type="compositionally biased region" description="Acidic residues" evidence="1">
    <location>
        <begin position="3963"/>
        <end position="3983"/>
    </location>
</feature>
<feature type="compositionally biased region" description="Basic and acidic residues" evidence="1">
    <location>
        <begin position="2669"/>
        <end position="2681"/>
    </location>
</feature>
<sequence length="5341" mass="614533">MMPREALTQRNGNQKYEKRKLANRQNWKHRTNWQKMLDGKYIQMLMSKDVEEKNREAWEDKKCEAWEEKGKTNKYILHLKKLYKEFKFEECLNYGLENIEKLKKKNYVGKIEFLKIIGNVYFYLENYKYSSLTYILLSKYLNKVSDGYKVEICYNAGVVFMKYFLHSNDITYYLNAKTSFHCSMLYNEKGSKYFNETIYENTVGILRRHFPIGGKEQTKEVDDQNSLFANSSCENIFLESGTDLTAFSDGKGEAVGSEAKDSQGEDPQTKEFFSLADSKSCTLKSETHKVDEMAKGGKGKSQEGEEDVYFDSNNTETFSIYDGSVDMRDFVLRKSDALAKLEKEAALLDEEKVALSEEKRVAPSEEKKAALHDEEKAPTGRSTPNVQLKEDRQDKTVCSDHNLVNVSNEESNVTNNFCSNLKNILFRNPVNSFLKNSPSSFVKSKSSSFLKSTPGSILKSSSHNILKKFPGSIISNSPVNFVSQPTGNILRSSSTNYFNNTAGGNAFVGSPTGMVRSDEGNIVRSGEGNVMRCCEGNVMRCCEGNVMRCCEGNVMRCCEENVMRSSEGNFANNASPQFLNKHSPCNFPQNTPRFLPSHSTLNIASNSPISFANNQRSSFASKSPTNFVSKSPTNFVSKSPANFASKSLNNFANNQRSILQNNASPIFGNSFPNKRMSQQKSIIKFMRRSTDEKIDEEGPKMPSNSNECRAFDSNECKAFDSNECRAFDSNECRAFDSNECRVCDSMPTVENDLLQHKRRKTNQETPLSVSCENSVGRGSDVFLWAKDNKMCTFDYCSVQEKEDVSDSVGHGAKGDLLLEKVKSGSLREEAQGGSSRGGTAEKDAVEEGEGGEGQIKDDTVRREKPKREKIKRGKVKRGKDKKGKVGKGKEVKSKTGKGKEVKAKVRRPSALFDELFSNESLNGSLLSKVRSACKEYQSRLISEYYHIYHLKNKKQKAKQIVKRKRIADLFHDLYEICKKNKHEFSMKFVDQVTRTKGVSDGTASRQGGLKKRMLTNDKGTSSREEVECYPEESNPPECNANLKMSDKGEVSREGTKKGSLLIPIGGGYNSVKQEERGDTPHSLRNYEGDTVDIVEMNCLEKGGHKKELQMEQRKEVERQTPPPFDVPRFVNLYSEIRSSRNRIREEKHQKEKKEIEEVIILSINKINKKRIRDKVKKLSSYNNSILSNIGDKFVDDMDELFLIKNYAKILKSIKRNESIRHIYYLYENMYAIDKFDHINGSNFFNISHFIIDILLLKRVKQKDYLKKKIHKMKYSYQNYYAIYDSGEGGPLFKDLLRHIFNPPVKDTVKGDPKDLAAHIIRTEHPQLSLNFLPFLFKDKRKEADLNEQNDPYSNVKFSSTTTVNNSDTNSYTNQKKEELLGERMKEVLSGERPSGEQASAAKGSEAKEEDVKEGDVKEGDVKEGDVKEGDVKEGDVKEGDVNDDAANEEDLNEDDVNDDAANSDTGDTSDATDRNKPILRDFFSISSGSQHGESNGSSIRCVARAYKCEMEKLYVEMGKEDEEILDVEKFYEHMNVANASSDEGRAKAEEVVLMLFYHYCGGGGGGAGGPREVRGDREVSTPRVGECTIRRALFKIFFFFTSNGIINKKNLHEYVTFLRLYQFYLANFKCDPFIYFYHNIEKDSDQIVNSVKRKNVVHQDFTTSIMFDDYLNVIHCHLNMLKLLHKAYLNKLKRKHTYDNVNLEPIINHTFSILNCLLIKYSYDEEGGVVRRRVVFLFLQFLYLNSKYYFKNVTFFLDKYDINYLVKSETGNFCKVNADQGRIHSIYKNARRRGPKVKGHRKGEAHEGYKEMGEEHVVEEELLRKRPYEHEEQKGDLHSGQANAKQGLIHGEGEKQRSSEEDDILDNQGDANEEEPHHNGEERATGEEEEPLYEGIAFAEEAQDRGRKGKETFGESREIRENHGNKRDPLVDKKEWRNEVVSKKGQAKKRKSTTHNSSVSNMEKFKKVFTKLDQNVNIAFSSFLKCYHKCFFILNLRLHENDMFRRIVWKIAQRIVRFCNDLYTILKIKKIPINRSYNYVFHEINHSLYRKNIFLKPSFFKVLREDNYVMNVYSVHKSYIEKGARRRVGSHDSADADQNDVLNILIAFAKWNRGGCQRKKVNKKKKRFIFLVHSYKYIKKCICKELKENSILSLYKKAKQLDENFSQSIDYLHSLFDTRLCMLSLDFELQNIIIEFLNRCMEFIKQYDQEQDPRFVIINKMMSVYSCVFSLFYLRLNSFSEFHTNKLHKILGVEKNIFSYDDQATWHMLNVFNFVNFRYGCSYRFLNAIFTSFHVLVNVLVKIDVHVEVDRKRIGRGKWRCKGGTQRRMQISSPINTHTNATRLPNYEQVQKIIEREKRKNVRSKGVPHSVGGVRFGKGIIYKIVNEVKKKVTVSGKLKIKNSILENIIGKRMNRYFVNPLGGEVGMKKLERRMGQMCDAERMEGVGGEFSSISNTGSVSRISRISSVSGTFSRAEEGHRGGRSSNPRSGIPTESQVETIAAVDRCAASKSKSGVRAKGGKLQMSHFNCGSRRERILQSYGKLKKIKKKLKRKINNVCYFKYIAVINKSENKIYSTLSRTYAHILFILISILHIENYNILHLRKNQDFFMNNDIYNTYYLFLHISSSIILLLSSVLKTYLHFNPSVRSDKEEFAGLKLGQTEGLIGIEKRGKSVPNVRDEDGMASEEGGESPRQRQLSQDGSASKESSSASMSSHTSDDGDGELQTNREEEKRAGGYQIYLETLLKFSSINVLLMSKRKHNKGNKMKKNKYIFIFCNLIENLLQNSMFYVDLFNNCKNRDVLEMNDVLSKLTKLCKENNIMDDFMQIKKELIYHSLFKYILQEEYINHFNRGINELYKMNKCSLNLFYFSLNILLTTFNTDISIHLERSLHNIHHFSHDNLYYDLILNNIKRTVRYIRESSKSSFNCIFACVLYYLARWKKGGGKMLKGKNSDEKNSFLRRNTSNQRFASSYNMEEVKGSLFFNMFSKEECTNGTVLAGSVDESWRGKGDGRPECYVHRGEGSCGIFRRPEGTVPGSDKHVEKDVEKHVEKYAEKHVENDPDKRADKRADKCADKRATPLKAHQRGERKIISELVYDMISPYVDVKHIKVYNKIYRNSHTINSLINICFSFLFNSFLFLKPVYPFDILSKEKSENEPCAKKIKTTNYTLDIFSMKRSDIKAVELFLSLYIHKYMQSICLDVKKLVDYNTYMNQFFWVSNRRSVSVALPSSDYAYLNYAAKNVYYTFNDYNVLQFLINFKRSKSEGKEFMMSFVKVFERMISLDEEMSADHTDPLTYSVYLDYLKDLFLNDDYYYVCFYEYIKNVYVEDHEGEFQIEDLDCYLKELNEINPYKIREEMRRKFDEHVQKSYLLLTVRRRSGRGRGESGADAHKLRNKGGERIKIVLNNNPYHFQRVYRAYKNRLFSLLNKKSIDYLELVKVLNKKQYNHFSNMFYCSFIHILSEVKYDYNKQYNFNIAKIMDKLNIGLKASFYNNKNVILYYYTFQQYFHLYKFLEDKYFSEFVLPEYMLLNITCRFVNNFLYNTNLYRIYCFLKFLYIRNVLKHTEILLNFLLYVYYKYFHYHYRGKDEFSHHFMDLFLSIHEESYNNSLLVTELKGKDTCVESSLLAKNTLVGEIPLASSTKEGPPLDEINREETKGDGTNDQTATADEKYNDDNHASKGGSQTQSAYQEINNYHLVLSNSQNRFIHLLFFKILTNCVKSKINILNAKNLFNNLNFFISSYVKYSLFYTFEGNNKAFMDALKHKYSFYNFQAVKKNLKLCVYLKNVYLKRDLFNSNILSFLNIECAVKGSHYTGELTKKRKEKGYANSGAPQFLEHIHEGEHSPGSLQRHSGLECRNDETASRKRTIGDKEKDTHDVEGSSKNEMNKKKKLLSGEACPVQGDAETNWEENYRGDNVAEILTDAENQIVGAQTIRVKREVEEKYANVERANQVDAFQGEKREGEEEEEGDDQKDNQEEDEEEPRGEEPQKEEQQGEKQKSNPREGENPRGQIFRLNSLEDTKKGSQTREDLHENQIKVKKEELSDGNDSKVSIDSLTKADVLRRQFFKKRSSKKISKKYYVNILKFYLANRAQGYAVNFAECQKLEDKSIYLVFLFLGKIFQFLFNSLLSQGCCDRDEAKNDNKRERGMRADASEWPDSSYTYENLLRYFMLITMCHYADSLIFLSVHFLDLHQIGSQQSDLLQGSFQQSGTLQGTLQGSSQQSSSQKGTLQQPCPANDEKVALSPKEEANTYNLAGEEEGNQEGNKNQNETCDSHMKKLNYCEKLRVERSPGKNEDGSNSSNRNDCENHFEKKNLILKPSLTSTSSYYMCRNEAVYIMNGDKESTQMIIPLYKLLVTRLKICLYYPRYFFLASLFSYKYDTRLSDDLLTHVKDLNLSEDVKYYTYDVDKNGKGSVSTVDGDCNGDAAKVCSVVGALNGGERGDHLGEHSTGGINCEGSNGEGNEANEANASRKISDPQDEANMLEHNSKNSGRYNEHAKNGTLSFRKKKQSFHMCVNYYTDYHENGNSNNCSFPSLCNSSNSMENEDANPDMEVAEGGQNGIKHVKENSVRKVITGEVTKQEERGHVEITPPRDTYERELDEKDMNEFNYDVHKLKVVIKNIEIRYEDVLNDIVEGLNFIAENKNCGNYNSQAAYHLCIYYFMRKNYTKCIHYMKFFISKGNFKIWQNDSFNQDYYNLYCKRVQRSEFIFIKYFTIVLEVSKNVLKNVLSKINEGVMCENGNVAEGKGFTGCGFPCLDGPPHGDDTPPTDDFLCAHLGKFLVDEKVLDLFKEEKGEEVSYETPAKHADEGKGEEGKVDECKTDEGKADGLNEGNADASRAKEPKETNVEEYKGSPNKENANDSKERPILSDITSGKNDPAEVEGGAEEAQTAEAAVTAGAAEMADAADAGNDTSNQKENKLAEIENKWIYLGYDHLDHLSEIYDILKILFEIYMYIGKTIKRFNDYKVLEEATVLYGYNISVINVLFKIITEHLCFIFEVLCYFTPHMLVYPIILLFANDGMMTCTVSGGGSENVTETPPKSTTPVSSKYAYLKRAANNEELICNRSSASLDLRIFKLFREFLANKSATMPANLSTRMHSVFLLTCKKVLYYQKSEQDIIKNLSSYNRKGNKKKKEGIIKFVDNALNNGNKTNLSSFLNLFKNGKMLNCTNYLNCENIKFLTSKLNYNSSCTDMNKSTQLIHVDNNSVEKATSQVDKENTICTANDVGNDLPGEVNTSMLSNNDSVDEQRNKEWVLYHIKLNSDKHVFLYDDYDIFNNIKTKNEALNCVNSMLSDKNSAAKKGETSNLKKRKTMDSTLTDVKNSIRERDLRRLNREKSKVV</sequence>
<feature type="region of interest" description="Disordered" evidence="1">
    <location>
        <begin position="998"/>
        <end position="1042"/>
    </location>
</feature>
<proteinExistence type="predicted"/>
<dbReference type="VEuPathDB" id="PlasmoDB:PVW1_140015600"/>
<feature type="compositionally biased region" description="Basic and acidic residues" evidence="1">
    <location>
        <begin position="1404"/>
        <end position="1440"/>
    </location>
</feature>
<feature type="compositionally biased region" description="Basic and acidic residues" evidence="1">
    <location>
        <begin position="1902"/>
        <end position="1942"/>
    </location>
</feature>
<keyword evidence="2" id="KW-0472">Membrane</keyword>
<name>A0A565A2G9_PLAVI</name>
<feature type="compositionally biased region" description="Basic and acidic residues" evidence="1">
    <location>
        <begin position="356"/>
        <end position="378"/>
    </location>
</feature>
<feature type="compositionally biased region" description="Basic and acidic residues" evidence="1">
    <location>
        <begin position="4016"/>
        <end position="4033"/>
    </location>
</feature>
<feature type="compositionally biased region" description="Basic and acidic residues" evidence="1">
    <location>
        <begin position="4838"/>
        <end position="4852"/>
    </location>
</feature>
<feature type="compositionally biased region" description="Basic and acidic residues" evidence="1">
    <location>
        <begin position="4797"/>
        <end position="4829"/>
    </location>
</feature>